<gene>
    <name evidence="2" type="ORF">CORC01_08428</name>
</gene>
<dbReference type="EMBL" id="MJBS01000072">
    <property type="protein sequence ID" value="OHE96210.1"/>
    <property type="molecule type" value="Genomic_DNA"/>
</dbReference>
<evidence type="ECO:0000256" key="1">
    <source>
        <dbReference type="SAM" id="MobiDB-lite"/>
    </source>
</evidence>
<organism evidence="2 3">
    <name type="scientific">Colletotrichum orchidophilum</name>
    <dbReference type="NCBI Taxonomy" id="1209926"/>
    <lineage>
        <taxon>Eukaryota</taxon>
        <taxon>Fungi</taxon>
        <taxon>Dikarya</taxon>
        <taxon>Ascomycota</taxon>
        <taxon>Pezizomycotina</taxon>
        <taxon>Sordariomycetes</taxon>
        <taxon>Hypocreomycetidae</taxon>
        <taxon>Glomerellales</taxon>
        <taxon>Glomerellaceae</taxon>
        <taxon>Colletotrichum</taxon>
    </lineage>
</organism>
<dbReference type="RefSeq" id="XP_022473371.1">
    <property type="nucleotide sequence ID" value="XM_022620059.1"/>
</dbReference>
<protein>
    <submittedName>
        <fullName evidence="2">Uncharacterized protein</fullName>
    </submittedName>
</protein>
<comment type="caution">
    <text evidence="2">The sequence shown here is derived from an EMBL/GenBank/DDBJ whole genome shotgun (WGS) entry which is preliminary data.</text>
</comment>
<keyword evidence="3" id="KW-1185">Reference proteome</keyword>
<name>A0A1G4B454_9PEZI</name>
<evidence type="ECO:0000313" key="3">
    <source>
        <dbReference type="Proteomes" id="UP000176998"/>
    </source>
</evidence>
<dbReference type="GeneID" id="34561569"/>
<feature type="region of interest" description="Disordered" evidence="1">
    <location>
        <begin position="19"/>
        <end position="38"/>
    </location>
</feature>
<accession>A0A1G4B454</accession>
<sequence length="97" mass="10871">MLKRDSDLGSDLVLLVEEEVEGESRTEAADAAEADAVEDIEGVVEVEPGPEELVTRGDECWLREGRNGKKRLFGTELRQRVLVRSRRAPIFTRTYPG</sequence>
<reference evidence="2 3" key="1">
    <citation type="submission" date="2016-09" db="EMBL/GenBank/DDBJ databases">
        <authorList>
            <person name="Capua I."/>
            <person name="De Benedictis P."/>
            <person name="Joannis T."/>
            <person name="Lombin L.H."/>
            <person name="Cattoli G."/>
        </authorList>
    </citation>
    <scope>NUCLEOTIDE SEQUENCE [LARGE SCALE GENOMIC DNA]</scope>
    <source>
        <strain evidence="2 3">IMI 309357</strain>
    </source>
</reference>
<evidence type="ECO:0000313" key="2">
    <source>
        <dbReference type="EMBL" id="OHE96210.1"/>
    </source>
</evidence>
<dbReference type="AlphaFoldDB" id="A0A1G4B454"/>
<dbReference type="Proteomes" id="UP000176998">
    <property type="component" value="Unassembled WGS sequence"/>
</dbReference>
<proteinExistence type="predicted"/>